<keyword evidence="4" id="KW-0808">Transferase</keyword>
<keyword evidence="9" id="KW-0862">Zinc</keyword>
<evidence type="ECO:0000256" key="3">
    <source>
        <dbReference type="ARBA" id="ARBA00012483"/>
    </source>
</evidence>
<sequence length="258" mass="28697">MWLVGLVVVALAVAGFFWMRRTRSELHAMIGTETSTIDELEELRRISDELGARGGFRRTAEVVGAAHPRPEGLLTAALSEAPCVWYRYQVERIYEQVEQRDGRTRRVRKTETVSEHTSEEGYALIDEQGRTIGIAPAGTKPEGVEQSVERFEPHNGGGGGFGFQLGGFNFGNRSSTIGMRYKEWLIRPGTRLYALGEVHDAIGPLVLGKPQEKGHFILAAKTERQLREERTKRHRLLAIGVPVAFVAGAALTIFDLVR</sequence>
<evidence type="ECO:0000256" key="10">
    <source>
        <dbReference type="ARBA" id="ARBA00022989"/>
    </source>
</evidence>
<evidence type="ECO:0000256" key="6">
    <source>
        <dbReference type="ARBA" id="ARBA00022723"/>
    </source>
</evidence>
<comment type="catalytic activity">
    <reaction evidence="1">
        <text>S-ubiquitinyl-[E2 ubiquitin-conjugating enzyme]-L-cysteine + [acceptor protein]-L-lysine = [E2 ubiquitin-conjugating enzyme]-L-cysteine + N(6)-ubiquitinyl-[acceptor protein]-L-lysine.</text>
        <dbReference type="EC" id="2.3.2.27"/>
    </reaction>
</comment>
<keyword evidence="6" id="KW-0479">Metal-binding</keyword>
<evidence type="ECO:0000313" key="15">
    <source>
        <dbReference type="Proteomes" id="UP001500483"/>
    </source>
</evidence>
<reference evidence="15" key="1">
    <citation type="journal article" date="2019" name="Int. J. Syst. Evol. Microbiol.">
        <title>The Global Catalogue of Microorganisms (GCM) 10K type strain sequencing project: providing services to taxonomists for standard genome sequencing and annotation.</title>
        <authorList>
            <consortium name="The Broad Institute Genomics Platform"/>
            <consortium name="The Broad Institute Genome Sequencing Center for Infectious Disease"/>
            <person name="Wu L."/>
            <person name="Ma J."/>
        </authorList>
    </citation>
    <scope>NUCLEOTIDE SEQUENCE [LARGE SCALE GENOMIC DNA]</scope>
    <source>
        <strain evidence="15">JCM 9687</strain>
    </source>
</reference>
<keyword evidence="11 12" id="KW-0472">Membrane</keyword>
<gene>
    <name evidence="14" type="ORF">GCM10020366_36780</name>
</gene>
<dbReference type="Pfam" id="PF12483">
    <property type="entry name" value="GIDE"/>
    <property type="match status" value="1"/>
</dbReference>
<evidence type="ECO:0000313" key="14">
    <source>
        <dbReference type="EMBL" id="GAA3359703.1"/>
    </source>
</evidence>
<dbReference type="InterPro" id="IPR022170">
    <property type="entry name" value="MUL1-like"/>
</dbReference>
<comment type="subcellular location">
    <subcellularLocation>
        <location evidence="2">Membrane</location>
        <topology evidence="2">Multi-pass membrane protein</topology>
    </subcellularLocation>
</comment>
<evidence type="ECO:0000256" key="4">
    <source>
        <dbReference type="ARBA" id="ARBA00022679"/>
    </source>
</evidence>
<keyword evidence="8" id="KW-0833">Ubl conjugation pathway</keyword>
<evidence type="ECO:0000256" key="12">
    <source>
        <dbReference type="SAM" id="Phobius"/>
    </source>
</evidence>
<evidence type="ECO:0000256" key="11">
    <source>
        <dbReference type="ARBA" id="ARBA00023136"/>
    </source>
</evidence>
<comment type="caution">
    <text evidence="14">The sequence shown here is derived from an EMBL/GenBank/DDBJ whole genome shotgun (WGS) entry which is preliminary data.</text>
</comment>
<evidence type="ECO:0000256" key="8">
    <source>
        <dbReference type="ARBA" id="ARBA00022786"/>
    </source>
</evidence>
<dbReference type="EC" id="2.3.2.27" evidence="3"/>
<evidence type="ECO:0000259" key="13">
    <source>
        <dbReference type="Pfam" id="PF12483"/>
    </source>
</evidence>
<evidence type="ECO:0000256" key="7">
    <source>
        <dbReference type="ARBA" id="ARBA00022771"/>
    </source>
</evidence>
<dbReference type="Proteomes" id="UP001500483">
    <property type="component" value="Unassembled WGS sequence"/>
</dbReference>
<accession>A0ABP6RVQ8</accession>
<evidence type="ECO:0000256" key="5">
    <source>
        <dbReference type="ARBA" id="ARBA00022692"/>
    </source>
</evidence>
<protein>
    <recommendedName>
        <fullName evidence="3">RING-type E3 ubiquitin transferase</fullName>
        <ecNumber evidence="3">2.3.2.27</ecNumber>
    </recommendedName>
</protein>
<evidence type="ECO:0000256" key="9">
    <source>
        <dbReference type="ARBA" id="ARBA00022833"/>
    </source>
</evidence>
<keyword evidence="5 12" id="KW-0812">Transmembrane</keyword>
<dbReference type="RefSeq" id="WP_344928171.1">
    <property type="nucleotide sequence ID" value="NZ_BAAAYK010000038.1"/>
</dbReference>
<dbReference type="EMBL" id="BAAAYK010000038">
    <property type="protein sequence ID" value="GAA3359703.1"/>
    <property type="molecule type" value="Genomic_DNA"/>
</dbReference>
<keyword evidence="10 12" id="KW-1133">Transmembrane helix</keyword>
<feature type="transmembrane region" description="Helical" evidence="12">
    <location>
        <begin position="236"/>
        <end position="257"/>
    </location>
</feature>
<keyword evidence="15" id="KW-1185">Reference proteome</keyword>
<proteinExistence type="predicted"/>
<keyword evidence="7" id="KW-0863">Zinc-finger</keyword>
<name>A0ABP6RVQ8_9PSEU</name>
<evidence type="ECO:0000256" key="1">
    <source>
        <dbReference type="ARBA" id="ARBA00000900"/>
    </source>
</evidence>
<organism evidence="14 15">
    <name type="scientific">Saccharopolyspora gregorii</name>
    <dbReference type="NCBI Taxonomy" id="33914"/>
    <lineage>
        <taxon>Bacteria</taxon>
        <taxon>Bacillati</taxon>
        <taxon>Actinomycetota</taxon>
        <taxon>Actinomycetes</taxon>
        <taxon>Pseudonocardiales</taxon>
        <taxon>Pseudonocardiaceae</taxon>
        <taxon>Saccharopolyspora</taxon>
    </lineage>
</organism>
<feature type="domain" description="E3 Ubiquitin ligase MUL1-like" evidence="13">
    <location>
        <begin position="95"/>
        <end position="249"/>
    </location>
</feature>
<evidence type="ECO:0000256" key="2">
    <source>
        <dbReference type="ARBA" id="ARBA00004141"/>
    </source>
</evidence>